<name>A0AAV5AHL5_9AGAM</name>
<dbReference type="AlphaFoldDB" id="A0AAV5AHL5"/>
<protein>
    <submittedName>
        <fullName evidence="2">Uncharacterized protein</fullName>
    </submittedName>
</protein>
<reference evidence="2" key="1">
    <citation type="submission" date="2021-10" db="EMBL/GenBank/DDBJ databases">
        <title>De novo Genome Assembly of Clathrus columnatus (Basidiomycota, Fungi) Using Illumina and Nanopore Sequence Data.</title>
        <authorList>
            <person name="Ogiso-Tanaka E."/>
            <person name="Itagaki H."/>
            <person name="Hosoya T."/>
            <person name="Hosaka K."/>
        </authorList>
    </citation>
    <scope>NUCLEOTIDE SEQUENCE</scope>
    <source>
        <strain evidence="2">MO-923</strain>
    </source>
</reference>
<accession>A0AAV5AHL5</accession>
<dbReference type="EMBL" id="BPWL01000007">
    <property type="protein sequence ID" value="GJJ11976.1"/>
    <property type="molecule type" value="Genomic_DNA"/>
</dbReference>
<evidence type="ECO:0000256" key="1">
    <source>
        <dbReference type="SAM" id="MobiDB-lite"/>
    </source>
</evidence>
<evidence type="ECO:0000313" key="2">
    <source>
        <dbReference type="EMBL" id="GJJ11976.1"/>
    </source>
</evidence>
<feature type="region of interest" description="Disordered" evidence="1">
    <location>
        <begin position="1"/>
        <end position="21"/>
    </location>
</feature>
<organism evidence="2 3">
    <name type="scientific">Clathrus columnatus</name>
    <dbReference type="NCBI Taxonomy" id="1419009"/>
    <lineage>
        <taxon>Eukaryota</taxon>
        <taxon>Fungi</taxon>
        <taxon>Dikarya</taxon>
        <taxon>Basidiomycota</taxon>
        <taxon>Agaricomycotina</taxon>
        <taxon>Agaricomycetes</taxon>
        <taxon>Phallomycetidae</taxon>
        <taxon>Phallales</taxon>
        <taxon>Clathraceae</taxon>
        <taxon>Clathrus</taxon>
    </lineage>
</organism>
<dbReference type="Proteomes" id="UP001050691">
    <property type="component" value="Unassembled WGS sequence"/>
</dbReference>
<gene>
    <name evidence="2" type="ORF">Clacol_006214</name>
</gene>
<sequence length="152" mass="17508">MASKVMIIEDEPSNDQPRRTSPRHYRIGGYVINNDAATKWGSQLRGVELRPVRDSASIRKAVLQKTYPLGVNFRQVGEVPDVHWMLITQCEKFDGYKDMDPAEIPQFEPSEKDILAEMLINEAGMLSNHDIHTDDYGMPFITLQLFQFDYYP</sequence>
<evidence type="ECO:0000313" key="3">
    <source>
        <dbReference type="Proteomes" id="UP001050691"/>
    </source>
</evidence>
<comment type="caution">
    <text evidence="2">The sequence shown here is derived from an EMBL/GenBank/DDBJ whole genome shotgun (WGS) entry which is preliminary data.</text>
</comment>
<proteinExistence type="predicted"/>
<keyword evidence="3" id="KW-1185">Reference proteome</keyword>